<evidence type="ECO:0000256" key="6">
    <source>
        <dbReference type="SAM" id="SignalP"/>
    </source>
</evidence>
<keyword evidence="5" id="KW-0472">Membrane</keyword>
<evidence type="ECO:0000313" key="9">
    <source>
        <dbReference type="Proteomes" id="UP001162131"/>
    </source>
</evidence>
<feature type="region of interest" description="Disordered" evidence="4">
    <location>
        <begin position="1566"/>
        <end position="1591"/>
    </location>
</feature>
<comment type="caution">
    <text evidence="8">The sequence shown here is derived from an EMBL/GenBank/DDBJ whole genome shotgun (WGS) entry which is preliminary data.</text>
</comment>
<keyword evidence="5" id="KW-0812">Transmembrane</keyword>
<feature type="transmembrane region" description="Helical" evidence="5">
    <location>
        <begin position="1313"/>
        <end position="1337"/>
    </location>
</feature>
<dbReference type="InterPro" id="IPR013320">
    <property type="entry name" value="ConA-like_dom_sf"/>
</dbReference>
<feature type="compositionally biased region" description="Basic and acidic residues" evidence="4">
    <location>
        <begin position="1582"/>
        <end position="1591"/>
    </location>
</feature>
<dbReference type="InterPro" id="IPR006212">
    <property type="entry name" value="Furin_repeat"/>
</dbReference>
<dbReference type="SMART" id="SM00181">
    <property type="entry name" value="EGF"/>
    <property type="match status" value="2"/>
</dbReference>
<evidence type="ECO:0000313" key="8">
    <source>
        <dbReference type="EMBL" id="CAG9327427.1"/>
    </source>
</evidence>
<keyword evidence="2" id="KW-0677">Repeat</keyword>
<evidence type="ECO:0000256" key="1">
    <source>
        <dbReference type="ARBA" id="ARBA00022729"/>
    </source>
</evidence>
<dbReference type="CDD" id="cd00064">
    <property type="entry name" value="FU"/>
    <property type="match status" value="2"/>
</dbReference>
<keyword evidence="9" id="KW-1185">Reference proteome</keyword>
<dbReference type="Proteomes" id="UP001162131">
    <property type="component" value="Unassembled WGS sequence"/>
</dbReference>
<feature type="signal peptide" evidence="6">
    <location>
        <begin position="1"/>
        <end position="18"/>
    </location>
</feature>
<evidence type="ECO:0000256" key="4">
    <source>
        <dbReference type="SAM" id="MobiDB-lite"/>
    </source>
</evidence>
<reference evidence="8" key="1">
    <citation type="submission" date="2021-09" db="EMBL/GenBank/DDBJ databases">
        <authorList>
            <consortium name="AG Swart"/>
            <person name="Singh M."/>
            <person name="Singh A."/>
            <person name="Seah K."/>
            <person name="Emmerich C."/>
        </authorList>
    </citation>
    <scope>NUCLEOTIDE SEQUENCE</scope>
    <source>
        <strain evidence="8">ATCC30299</strain>
    </source>
</reference>
<feature type="chain" id="PRO_5043807034" description="EGF-like domain-containing protein" evidence="6">
    <location>
        <begin position="19"/>
        <end position="1607"/>
    </location>
</feature>
<dbReference type="Gene3D" id="2.60.120.200">
    <property type="match status" value="1"/>
</dbReference>
<accession>A0AAU9JSB4</accession>
<name>A0AAU9JSB4_9CILI</name>
<dbReference type="SMART" id="SM00261">
    <property type="entry name" value="FU"/>
    <property type="match status" value="4"/>
</dbReference>
<dbReference type="InterPro" id="IPR009030">
    <property type="entry name" value="Growth_fac_rcpt_cys_sf"/>
</dbReference>
<evidence type="ECO:0000256" key="5">
    <source>
        <dbReference type="SAM" id="Phobius"/>
    </source>
</evidence>
<feature type="transmembrane region" description="Helical" evidence="5">
    <location>
        <begin position="1246"/>
        <end position="1266"/>
    </location>
</feature>
<feature type="transmembrane region" description="Helical" evidence="5">
    <location>
        <begin position="1459"/>
        <end position="1484"/>
    </location>
</feature>
<dbReference type="EMBL" id="CAJZBQ010000043">
    <property type="protein sequence ID" value="CAG9327427.1"/>
    <property type="molecule type" value="Genomic_DNA"/>
</dbReference>
<dbReference type="NCBIfam" id="TIGR02232">
    <property type="entry name" value="myxo_disulf_rpt"/>
    <property type="match status" value="1"/>
</dbReference>
<dbReference type="PANTHER" id="PTHR38934">
    <property type="entry name" value="HYPHALLY REGULATED CELL WALL PROTEIN 1"/>
    <property type="match status" value="1"/>
</dbReference>
<keyword evidence="3" id="KW-1015">Disulfide bond</keyword>
<feature type="domain" description="EGF-like" evidence="7">
    <location>
        <begin position="871"/>
        <end position="906"/>
    </location>
</feature>
<dbReference type="PANTHER" id="PTHR38934:SF6">
    <property type="entry name" value="CHROMOSOME UNDETERMINED SCAFFOLD_176, WHOLE GENOME SHOTGUN SEQUENCE"/>
    <property type="match status" value="1"/>
</dbReference>
<feature type="transmembrane region" description="Helical" evidence="5">
    <location>
        <begin position="1428"/>
        <end position="1447"/>
    </location>
</feature>
<dbReference type="Pfam" id="PF13385">
    <property type="entry name" value="Laminin_G_3"/>
    <property type="match status" value="1"/>
</dbReference>
<dbReference type="SUPFAM" id="SSF49899">
    <property type="entry name" value="Concanavalin A-like lectins/glucanases"/>
    <property type="match status" value="2"/>
</dbReference>
<feature type="compositionally biased region" description="Acidic residues" evidence="4">
    <location>
        <begin position="1571"/>
        <end position="1580"/>
    </location>
</feature>
<proteinExistence type="predicted"/>
<organism evidence="8 9">
    <name type="scientific">Blepharisma stoltei</name>
    <dbReference type="NCBI Taxonomy" id="1481888"/>
    <lineage>
        <taxon>Eukaryota</taxon>
        <taxon>Sar</taxon>
        <taxon>Alveolata</taxon>
        <taxon>Ciliophora</taxon>
        <taxon>Postciliodesmatophora</taxon>
        <taxon>Heterotrichea</taxon>
        <taxon>Heterotrichida</taxon>
        <taxon>Blepharismidae</taxon>
        <taxon>Blepharisma</taxon>
    </lineage>
</organism>
<evidence type="ECO:0000256" key="2">
    <source>
        <dbReference type="ARBA" id="ARBA00022737"/>
    </source>
</evidence>
<protein>
    <recommendedName>
        <fullName evidence="7">EGF-like domain-containing protein</fullName>
    </recommendedName>
</protein>
<dbReference type="InterPro" id="IPR000742">
    <property type="entry name" value="EGF"/>
</dbReference>
<sequence length="1607" mass="175984">MIICTAYFLLSLIYLVHAADYTIFPQAYSQFFNGSSSELDITLSEAFFSGEECTGQFGISLWVKIVDSTISGDIFNIERPVSTFTYYNNFPELYYSSSTLKIIWNNPDYSVISQTLSRSITISTNWIFVGISASYPDKTVVFCINQGSGSTCSSGSWNAQIGISFDSVLIMGGSDSFTGRVGDFKIHNNEYLQLADWNTQYTLRSSCGSTGCGESNICYSQANQWCGSYLALVQPSLWTSSPYFTVSSTQTSKIITSTDEVYFGKTLSSALSASTSLSVTGWIKPSSTCGSGTTILKIMANSGTPYASSSNILSINMASTCTQMEATIYDSSAASQQTIPGFAPGGVTTLKSVWTFFAVTSDGTNFVLYIGTSSIPASSSMSAGPTATLVPNDIWIFVGGSDTTSFKGDYADLRLYPGTALAVADINGIYGSSSAFMDPVCTSFSSIWTCQTCPSGYYIVGAMCQKCHPSCATCTANDEISCSSCSAGNYKQYGHALLCFDYCPIGFTEDTSTNSCTGTPGVSLNLNFEDNLTGDFSQSDVLIQYGLSAGTYYPDYDFQDPAPANKRGIYLERGGLQVIPKSSSQTGRVMGTDFTIELWAMPMLSGTFFSSFTSSKTCVYYYFKESCSWKTSNPIVFEIDDYGRMVVHLVNQDGTGQDLYTPSVVSSFSPYEWALYAVSLTFDDSITTTSVNIMRNTFSYTYSSISGYFKETSNMLHWIGAYSGAASYVGYIYSFVLYNYGRAPSVVQGGLGSCTCTACSASLGYCLPTCTKKQYVDDNNLCQSCDSSCSHPCNKADTCNLCYDDLCYECSHYGLGYCTECVTHATLSSGSCHCSSGYVKQNSTCVDSCDDGYYVDLAAGACTQCPSHCKKCDASTCFVCFSDFIISDGICTCADGWFSTENDTCEACDTSCKTCSVVSSNCTSCISSAPVLYDGNQCYPCSSFQGYGYTYAVSISSMSTSLLTQLAQKCTEICGDGKHMGQAQCDDGNNRSGDGCSSVCIVETGWSCSGGTYTTNDVCIDTTPPEPSLAYMSETSSGYLLGLTFSEQISVLIEMGKNIEIDVGGARKFDWSINLNNLVYIITLKMYENVATGTTVTLKFVNPSGIVDLSGNQMQKSTAKTSLPTSFTYSMGEATTTTVTTVAGVAGAGAITAAGFASCAGGMFNLQALWGMVEMMQLINYLIFLSPKYPENVKTFLSALGIANGNFLPNPFQIYAVKDDPFPDPPKAFYDENFNTDFFMNAGQFILLWMVILSGMPLVFLGYRYFPKFRLIRWLKNSYAFSVLLRTGIESFLESTLAVFLQWRHLVRPNQDIGYVSMTLSFLTFIYLMFTFGLVIFKVTRKTENVLKKENHERKYGTLYDSFKRNSRITSSFLMFQNVRRVVFVLLCVFLYEYTTVQVALSTLVSFGYTLSLILLRPFEKSVLGNAINIGSELLYFAAHCIILKFLDDQLTDSERDDLGWGVIALLASSLTLHLIACLVTQILDIINGMKKCKTWFMKNFANKFARFYKGKAMIDTIVLDNKVELKKKTQKVGKTLGNNNENLAYFEGKKTGIVDDDLNLNDTKIRPAEEDSPFEETMGDESFKKTSKSERTEEIYSLRRKKVLSP</sequence>
<dbReference type="InterPro" id="IPR011936">
    <property type="entry name" value="Myxo_disulph_rpt"/>
</dbReference>
<keyword evidence="1 6" id="KW-0732">Signal</keyword>
<gene>
    <name evidence="8" type="ORF">BSTOLATCC_MIC43466</name>
</gene>
<evidence type="ECO:0000256" key="3">
    <source>
        <dbReference type="ARBA" id="ARBA00023157"/>
    </source>
</evidence>
<evidence type="ECO:0000259" key="7">
    <source>
        <dbReference type="SMART" id="SM00181"/>
    </source>
</evidence>
<dbReference type="SUPFAM" id="SSF57184">
    <property type="entry name" value="Growth factor receptor domain"/>
    <property type="match status" value="3"/>
</dbReference>
<dbReference type="Pfam" id="PF13948">
    <property type="entry name" value="DUF4215"/>
    <property type="match status" value="1"/>
</dbReference>
<feature type="domain" description="EGF-like" evidence="7">
    <location>
        <begin position="809"/>
        <end position="846"/>
    </location>
</feature>
<keyword evidence="5" id="KW-1133">Transmembrane helix</keyword>
<dbReference type="Gene3D" id="2.10.220.10">
    <property type="entry name" value="Hormone Receptor, Insulin-like Growth Factor Receptor 1, Chain A, domain 2"/>
    <property type="match status" value="2"/>
</dbReference>
<feature type="transmembrane region" description="Helical" evidence="5">
    <location>
        <begin position="1278"/>
        <end position="1301"/>
    </location>
</feature>